<keyword evidence="10 14" id="KW-0408">Iron</keyword>
<keyword evidence="13 14" id="KW-0326">Glycosidase</keyword>
<dbReference type="InterPro" id="IPR003265">
    <property type="entry name" value="HhH-GPD_domain"/>
</dbReference>
<keyword evidence="9" id="KW-0378">Hydrolase</keyword>
<dbReference type="GO" id="GO:0032357">
    <property type="term" value="F:oxidized purine DNA binding"/>
    <property type="evidence" value="ECO:0007669"/>
    <property type="project" value="TreeGrafter"/>
</dbReference>
<evidence type="ECO:0000256" key="9">
    <source>
        <dbReference type="ARBA" id="ARBA00022801"/>
    </source>
</evidence>
<evidence type="ECO:0000256" key="8">
    <source>
        <dbReference type="ARBA" id="ARBA00022763"/>
    </source>
</evidence>
<dbReference type="PANTHER" id="PTHR42944">
    <property type="entry name" value="ADENINE DNA GLYCOSYLASE"/>
    <property type="match status" value="1"/>
</dbReference>
<reference evidence="16 17" key="1">
    <citation type="submission" date="2018-10" db="EMBL/GenBank/DDBJ databases">
        <title>Genomic Encyclopedia of Type Strains, Phase IV (KMG-IV): sequencing the most valuable type-strain genomes for metagenomic binning, comparative biology and taxonomic classification.</title>
        <authorList>
            <person name="Goeker M."/>
        </authorList>
    </citation>
    <scope>NUCLEOTIDE SEQUENCE [LARGE SCALE GENOMIC DNA]</scope>
    <source>
        <strain evidence="16 17">DSM 25080</strain>
    </source>
</reference>
<dbReference type="AlphaFoldDB" id="A0A3M0A654"/>
<protein>
    <recommendedName>
        <fullName evidence="5 14">Adenine DNA glycosylase</fullName>
        <ecNumber evidence="4 14">3.2.2.31</ecNumber>
    </recommendedName>
</protein>
<evidence type="ECO:0000256" key="7">
    <source>
        <dbReference type="ARBA" id="ARBA00022723"/>
    </source>
</evidence>
<sequence>MTTEISPDQATSFYKSVLSWYDEVGRKDLPWQQSKTAYRVWLSEIMLQQTQVKTVIPYYLKFLDEFPTVSELAAAPIDHVLHLWSGLGYYARARNLHRCAQIVCLEHQGAFPIGVEALSELPGIGRSTAGAIASIAQGQHAAILDGNVKRVLCRVFAVEGHPSIRATEKLLWTLAEATTPASRCADYTQAIMDLGATTCSRSKPDCERCPVKTHCIAKQQQTQTNYPNKKVKKVTPTRVSYPLLLQRPDGSVWLEKRPPTGIWGGLHCFPEVADPSELESYSALILQPPNAKELSTIEHAFSHFKLHMKPLLVSISDASHVAETSGVWYHPAFPAQVGIARPVERILSMLFSEAPLIK</sequence>
<dbReference type="Pfam" id="PF14815">
    <property type="entry name" value="NUDIX_4"/>
    <property type="match status" value="1"/>
</dbReference>
<dbReference type="EC" id="3.2.2.31" evidence="4 14"/>
<dbReference type="Pfam" id="PF00730">
    <property type="entry name" value="HhH-GPD"/>
    <property type="match status" value="1"/>
</dbReference>
<evidence type="ECO:0000256" key="12">
    <source>
        <dbReference type="ARBA" id="ARBA00023204"/>
    </source>
</evidence>
<evidence type="ECO:0000256" key="3">
    <source>
        <dbReference type="ARBA" id="ARBA00008343"/>
    </source>
</evidence>
<dbReference type="InterPro" id="IPR005760">
    <property type="entry name" value="A/G_AdeGlyc_MutY"/>
</dbReference>
<evidence type="ECO:0000256" key="5">
    <source>
        <dbReference type="ARBA" id="ARBA00022023"/>
    </source>
</evidence>
<dbReference type="GO" id="GO:0051539">
    <property type="term" value="F:4 iron, 4 sulfur cluster binding"/>
    <property type="evidence" value="ECO:0007669"/>
    <property type="project" value="UniProtKB-UniRule"/>
</dbReference>
<dbReference type="PROSITE" id="PS01155">
    <property type="entry name" value="ENDONUCLEASE_III_2"/>
    <property type="match status" value="1"/>
</dbReference>
<dbReference type="Gene3D" id="3.90.79.10">
    <property type="entry name" value="Nucleoside Triphosphate Pyrophosphohydrolase"/>
    <property type="match status" value="1"/>
</dbReference>
<keyword evidence="8 14" id="KW-0227">DNA damage</keyword>
<evidence type="ECO:0000256" key="10">
    <source>
        <dbReference type="ARBA" id="ARBA00023004"/>
    </source>
</evidence>
<comment type="catalytic activity">
    <reaction evidence="1 14">
        <text>Hydrolyzes free adenine bases from 7,8-dihydro-8-oxoguanine:adenine mismatched double-stranded DNA, leaving an apurinic site.</text>
        <dbReference type="EC" id="3.2.2.31"/>
    </reaction>
</comment>
<name>A0A3M0A654_9GAMM</name>
<evidence type="ECO:0000256" key="1">
    <source>
        <dbReference type="ARBA" id="ARBA00000843"/>
    </source>
</evidence>
<comment type="similarity">
    <text evidence="3 14">Belongs to the Nth/MutY family.</text>
</comment>
<evidence type="ECO:0000256" key="14">
    <source>
        <dbReference type="RuleBase" id="RU365096"/>
    </source>
</evidence>
<comment type="caution">
    <text evidence="16">The sequence shown here is derived from an EMBL/GenBank/DDBJ whole genome shotgun (WGS) entry which is preliminary data.</text>
</comment>
<feature type="domain" description="HhH-GPD" evidence="15">
    <location>
        <begin position="46"/>
        <end position="197"/>
    </location>
</feature>
<dbReference type="InterPro" id="IPR023170">
    <property type="entry name" value="HhH_base_excis_C"/>
</dbReference>
<dbReference type="InterPro" id="IPR000445">
    <property type="entry name" value="HhH_motif"/>
</dbReference>
<dbReference type="GO" id="GO:0046872">
    <property type="term" value="F:metal ion binding"/>
    <property type="evidence" value="ECO:0007669"/>
    <property type="project" value="UniProtKB-UniRule"/>
</dbReference>
<comment type="function">
    <text evidence="2">Adenine glycosylase active on G-A mispairs. MutY also corrects error-prone DNA synthesis past GO lesions which are due to the oxidatively damaged form of guanine: 7,8-dihydro-8-oxoguanine (8-oxo-dGTP).</text>
</comment>
<evidence type="ECO:0000256" key="4">
    <source>
        <dbReference type="ARBA" id="ARBA00012045"/>
    </source>
</evidence>
<dbReference type="GO" id="GO:0000701">
    <property type="term" value="F:purine-specific mismatch base pair DNA N-glycosylase activity"/>
    <property type="evidence" value="ECO:0007669"/>
    <property type="project" value="UniProtKB-EC"/>
</dbReference>
<dbReference type="GO" id="GO:0034039">
    <property type="term" value="F:8-oxo-7,8-dihydroguanine DNA N-glycosylase activity"/>
    <property type="evidence" value="ECO:0007669"/>
    <property type="project" value="TreeGrafter"/>
</dbReference>
<evidence type="ECO:0000256" key="13">
    <source>
        <dbReference type="ARBA" id="ARBA00023295"/>
    </source>
</evidence>
<dbReference type="InterPro" id="IPR015797">
    <property type="entry name" value="NUDIX_hydrolase-like_dom_sf"/>
</dbReference>
<dbReference type="SUPFAM" id="SSF55811">
    <property type="entry name" value="Nudix"/>
    <property type="match status" value="1"/>
</dbReference>
<dbReference type="NCBIfam" id="TIGR01084">
    <property type="entry name" value="mutY"/>
    <property type="match status" value="1"/>
</dbReference>
<dbReference type="SUPFAM" id="SSF48150">
    <property type="entry name" value="DNA-glycosylase"/>
    <property type="match status" value="1"/>
</dbReference>
<dbReference type="GO" id="GO:0006284">
    <property type="term" value="P:base-excision repair"/>
    <property type="evidence" value="ECO:0007669"/>
    <property type="project" value="UniProtKB-UniRule"/>
</dbReference>
<evidence type="ECO:0000313" key="16">
    <source>
        <dbReference type="EMBL" id="RMA80270.1"/>
    </source>
</evidence>
<keyword evidence="7" id="KW-0479">Metal-binding</keyword>
<dbReference type="FunFam" id="1.10.340.30:FF:000002">
    <property type="entry name" value="Adenine DNA glycosylase"/>
    <property type="match status" value="1"/>
</dbReference>
<evidence type="ECO:0000313" key="17">
    <source>
        <dbReference type="Proteomes" id="UP000267187"/>
    </source>
</evidence>
<dbReference type="GO" id="GO:0006298">
    <property type="term" value="P:mismatch repair"/>
    <property type="evidence" value="ECO:0007669"/>
    <property type="project" value="TreeGrafter"/>
</dbReference>
<dbReference type="OrthoDB" id="9802365at2"/>
<keyword evidence="12" id="KW-0234">DNA repair</keyword>
<dbReference type="CDD" id="cd00056">
    <property type="entry name" value="ENDO3c"/>
    <property type="match status" value="1"/>
</dbReference>
<dbReference type="Gene3D" id="1.10.1670.10">
    <property type="entry name" value="Helix-hairpin-Helix base-excision DNA repair enzymes (C-terminal)"/>
    <property type="match status" value="1"/>
</dbReference>
<dbReference type="GO" id="GO:0035485">
    <property type="term" value="F:adenine/guanine mispair binding"/>
    <property type="evidence" value="ECO:0007669"/>
    <property type="project" value="TreeGrafter"/>
</dbReference>
<dbReference type="InterPro" id="IPR029119">
    <property type="entry name" value="MutY_C"/>
</dbReference>
<dbReference type="NCBIfam" id="NF008132">
    <property type="entry name" value="PRK10880.1"/>
    <property type="match status" value="1"/>
</dbReference>
<evidence type="ECO:0000259" key="15">
    <source>
        <dbReference type="SMART" id="SM00478"/>
    </source>
</evidence>
<comment type="cofactor">
    <cofactor evidence="14">
        <name>[4Fe-4S] cluster</name>
        <dbReference type="ChEBI" id="CHEBI:49883"/>
    </cofactor>
    <text evidence="14">Binds 1 [4Fe-4S] cluster.</text>
</comment>
<proteinExistence type="inferred from homology"/>
<gene>
    <name evidence="16" type="ORF">DFR27_1634</name>
</gene>
<dbReference type="SMART" id="SM00478">
    <property type="entry name" value="ENDO3c"/>
    <property type="match status" value="1"/>
</dbReference>
<evidence type="ECO:0000256" key="6">
    <source>
        <dbReference type="ARBA" id="ARBA00022485"/>
    </source>
</evidence>
<dbReference type="InterPro" id="IPR004036">
    <property type="entry name" value="Endonuclease-III-like_CS2"/>
</dbReference>
<keyword evidence="6" id="KW-0004">4Fe-4S</keyword>
<dbReference type="Proteomes" id="UP000267187">
    <property type="component" value="Unassembled WGS sequence"/>
</dbReference>
<dbReference type="InterPro" id="IPR011257">
    <property type="entry name" value="DNA_glycosylase"/>
</dbReference>
<dbReference type="InterPro" id="IPR044298">
    <property type="entry name" value="MIG/MutY"/>
</dbReference>
<dbReference type="Gene3D" id="1.10.340.30">
    <property type="entry name" value="Hypothetical protein, domain 2"/>
    <property type="match status" value="1"/>
</dbReference>
<accession>A0A3M0A654</accession>
<keyword evidence="11" id="KW-0411">Iron-sulfur</keyword>
<keyword evidence="17" id="KW-1185">Reference proteome</keyword>
<dbReference type="EMBL" id="REFJ01000003">
    <property type="protein sequence ID" value="RMA80270.1"/>
    <property type="molecule type" value="Genomic_DNA"/>
</dbReference>
<evidence type="ECO:0000256" key="11">
    <source>
        <dbReference type="ARBA" id="ARBA00023014"/>
    </source>
</evidence>
<dbReference type="PANTHER" id="PTHR42944:SF1">
    <property type="entry name" value="ADENINE DNA GLYCOSYLASE"/>
    <property type="match status" value="1"/>
</dbReference>
<dbReference type="CDD" id="cd03431">
    <property type="entry name" value="NUDIX_DNA_Glycosylase_C-MutY"/>
    <property type="match status" value="1"/>
</dbReference>
<dbReference type="RefSeq" id="WP_121876943.1">
    <property type="nucleotide sequence ID" value="NZ_REFJ01000003.1"/>
</dbReference>
<evidence type="ECO:0000256" key="2">
    <source>
        <dbReference type="ARBA" id="ARBA00002933"/>
    </source>
</evidence>
<organism evidence="16 17">
    <name type="scientific">Umboniibacter marinipuniceus</name>
    <dbReference type="NCBI Taxonomy" id="569599"/>
    <lineage>
        <taxon>Bacteria</taxon>
        <taxon>Pseudomonadati</taxon>
        <taxon>Pseudomonadota</taxon>
        <taxon>Gammaproteobacteria</taxon>
        <taxon>Cellvibrionales</taxon>
        <taxon>Cellvibrionaceae</taxon>
        <taxon>Umboniibacter</taxon>
    </lineage>
</organism>
<dbReference type="Pfam" id="PF00633">
    <property type="entry name" value="HHH"/>
    <property type="match status" value="1"/>
</dbReference>